<protein>
    <submittedName>
        <fullName evidence="1">Uncharacterized protein</fullName>
    </submittedName>
</protein>
<keyword evidence="2" id="KW-1185">Reference proteome</keyword>
<sequence>MPHPLSTTHYASIEPAQLIHPITASTHHNPEPEPYPSQNHTVIYNQLIPIMPHQNVAPSSGVGVSSPLLVSTTSSQLQYTYGEIIESNSHTQTL</sequence>
<organism evidence="1 2">
    <name type="scientific">Hibiscus sabdariffa</name>
    <name type="common">roselle</name>
    <dbReference type="NCBI Taxonomy" id="183260"/>
    <lineage>
        <taxon>Eukaryota</taxon>
        <taxon>Viridiplantae</taxon>
        <taxon>Streptophyta</taxon>
        <taxon>Embryophyta</taxon>
        <taxon>Tracheophyta</taxon>
        <taxon>Spermatophyta</taxon>
        <taxon>Magnoliopsida</taxon>
        <taxon>eudicotyledons</taxon>
        <taxon>Gunneridae</taxon>
        <taxon>Pentapetalae</taxon>
        <taxon>rosids</taxon>
        <taxon>malvids</taxon>
        <taxon>Malvales</taxon>
        <taxon>Malvaceae</taxon>
        <taxon>Malvoideae</taxon>
        <taxon>Hibiscus</taxon>
    </lineage>
</organism>
<dbReference type="EMBL" id="JBBPBM010000086">
    <property type="protein sequence ID" value="KAK8510341.1"/>
    <property type="molecule type" value="Genomic_DNA"/>
</dbReference>
<evidence type="ECO:0000313" key="1">
    <source>
        <dbReference type="EMBL" id="KAK8510341.1"/>
    </source>
</evidence>
<evidence type="ECO:0000313" key="2">
    <source>
        <dbReference type="Proteomes" id="UP001472677"/>
    </source>
</evidence>
<gene>
    <name evidence="1" type="ORF">V6N12_011712</name>
</gene>
<proteinExistence type="predicted"/>
<accession>A0ABR2BTF8</accession>
<name>A0ABR2BTF8_9ROSI</name>
<comment type="caution">
    <text evidence="1">The sequence shown here is derived from an EMBL/GenBank/DDBJ whole genome shotgun (WGS) entry which is preliminary data.</text>
</comment>
<reference evidence="1 2" key="1">
    <citation type="journal article" date="2024" name="G3 (Bethesda)">
        <title>Genome assembly of Hibiscus sabdariffa L. provides insights into metabolisms of medicinal natural products.</title>
        <authorList>
            <person name="Kim T."/>
        </authorList>
    </citation>
    <scope>NUCLEOTIDE SEQUENCE [LARGE SCALE GENOMIC DNA]</scope>
    <source>
        <strain evidence="1">TK-2024</strain>
        <tissue evidence="1">Old leaves</tissue>
    </source>
</reference>
<dbReference type="Proteomes" id="UP001472677">
    <property type="component" value="Unassembled WGS sequence"/>
</dbReference>